<evidence type="ECO:0000313" key="9">
    <source>
        <dbReference type="EMBL" id="MBM7633749.1"/>
    </source>
</evidence>
<keyword evidence="5 7" id="KW-0234">DNA repair</keyword>
<dbReference type="Pfam" id="PF02565">
    <property type="entry name" value="RecO_C"/>
    <property type="match status" value="1"/>
</dbReference>
<comment type="similarity">
    <text evidence="1 7">Belongs to the RecO family.</text>
</comment>
<dbReference type="EMBL" id="JAFBEC010000008">
    <property type="protein sequence ID" value="MBM7633749.1"/>
    <property type="molecule type" value="Genomic_DNA"/>
</dbReference>
<evidence type="ECO:0000256" key="1">
    <source>
        <dbReference type="ARBA" id="ARBA00007452"/>
    </source>
</evidence>
<dbReference type="InterPro" id="IPR003717">
    <property type="entry name" value="RecO"/>
</dbReference>
<dbReference type="InterPro" id="IPR022572">
    <property type="entry name" value="DNA_rep/recomb_RecO_N"/>
</dbReference>
<keyword evidence="4 7" id="KW-0233">DNA recombination</keyword>
<dbReference type="Gene3D" id="2.40.50.140">
    <property type="entry name" value="Nucleic acid-binding proteins"/>
    <property type="match status" value="1"/>
</dbReference>
<evidence type="ECO:0000259" key="8">
    <source>
        <dbReference type="Pfam" id="PF11967"/>
    </source>
</evidence>
<sequence length="252" mass="28808">MLDKSEGIVIRTIPYGESHIIVKVYTKERGKIALMAKGAKKPKSQFAAIAQPYAHAYFTFYYRQSMSTLSQGEMLHSFRHLRENLDKGAYAAYLLELLDAATEEHVPSPATFSLILSMLGRLRDGDDLDVIKMLFELKMTHLLGIRPQLDACVNCGRTSGVFSFSVREAGFLCHHCIEIDPYRYSLDDKQVKLLRMLYYVKPDQLGQLALNDQNKIALKTVIDGYYESYAGLNLKTKRFLDQWVNWNPDLPK</sequence>
<dbReference type="Gene3D" id="1.20.1440.120">
    <property type="entry name" value="Recombination protein O, C-terminal domain"/>
    <property type="match status" value="1"/>
</dbReference>
<evidence type="ECO:0000256" key="6">
    <source>
        <dbReference type="ARBA" id="ARBA00033409"/>
    </source>
</evidence>
<accession>A0ABS2PEJ3</accession>
<proteinExistence type="inferred from homology"/>
<comment type="caution">
    <text evidence="9">The sequence shown here is derived from an EMBL/GenBank/DDBJ whole genome shotgun (WGS) entry which is preliminary data.</text>
</comment>
<dbReference type="InterPro" id="IPR042242">
    <property type="entry name" value="RecO_C"/>
</dbReference>
<evidence type="ECO:0000256" key="5">
    <source>
        <dbReference type="ARBA" id="ARBA00023204"/>
    </source>
</evidence>
<dbReference type="SUPFAM" id="SSF57863">
    <property type="entry name" value="ArfGap/RecO-like zinc finger"/>
    <property type="match status" value="1"/>
</dbReference>
<evidence type="ECO:0000256" key="4">
    <source>
        <dbReference type="ARBA" id="ARBA00023172"/>
    </source>
</evidence>
<name>A0ABS2PEJ3_9BACL</name>
<comment type="function">
    <text evidence="7">Involved in DNA repair and RecF pathway recombination.</text>
</comment>
<organism evidence="9 10">
    <name type="scientific">Geomicrobium sediminis</name>
    <dbReference type="NCBI Taxonomy" id="1347788"/>
    <lineage>
        <taxon>Bacteria</taxon>
        <taxon>Bacillati</taxon>
        <taxon>Bacillota</taxon>
        <taxon>Bacilli</taxon>
        <taxon>Bacillales</taxon>
        <taxon>Geomicrobium</taxon>
    </lineage>
</organism>
<dbReference type="PANTHER" id="PTHR33991">
    <property type="entry name" value="DNA REPAIR PROTEIN RECO"/>
    <property type="match status" value="1"/>
</dbReference>
<dbReference type="NCBIfam" id="TIGR00613">
    <property type="entry name" value="reco"/>
    <property type="match status" value="1"/>
</dbReference>
<evidence type="ECO:0000256" key="7">
    <source>
        <dbReference type="HAMAP-Rule" id="MF_00201"/>
    </source>
</evidence>
<feature type="domain" description="DNA replication/recombination mediator RecO N-terminal" evidence="8">
    <location>
        <begin position="4"/>
        <end position="78"/>
    </location>
</feature>
<evidence type="ECO:0000256" key="3">
    <source>
        <dbReference type="ARBA" id="ARBA00022763"/>
    </source>
</evidence>
<dbReference type="RefSeq" id="WP_204698459.1">
    <property type="nucleotide sequence ID" value="NZ_JAFBEC010000008.1"/>
</dbReference>
<dbReference type="SUPFAM" id="SSF50249">
    <property type="entry name" value="Nucleic acid-binding proteins"/>
    <property type="match status" value="1"/>
</dbReference>
<dbReference type="PANTHER" id="PTHR33991:SF1">
    <property type="entry name" value="DNA REPAIR PROTEIN RECO"/>
    <property type="match status" value="1"/>
</dbReference>
<evidence type="ECO:0000256" key="2">
    <source>
        <dbReference type="ARBA" id="ARBA00021310"/>
    </source>
</evidence>
<keyword evidence="10" id="KW-1185">Reference proteome</keyword>
<reference evidence="9 10" key="1">
    <citation type="submission" date="2021-01" db="EMBL/GenBank/DDBJ databases">
        <title>Genomic Encyclopedia of Type Strains, Phase IV (KMG-IV): sequencing the most valuable type-strain genomes for metagenomic binning, comparative biology and taxonomic classification.</title>
        <authorList>
            <person name="Goeker M."/>
        </authorList>
    </citation>
    <scope>NUCLEOTIDE SEQUENCE [LARGE SCALE GENOMIC DNA]</scope>
    <source>
        <strain evidence="9 10">DSM 25540</strain>
    </source>
</reference>
<dbReference type="InterPro" id="IPR012340">
    <property type="entry name" value="NA-bd_OB-fold"/>
</dbReference>
<protein>
    <recommendedName>
        <fullName evidence="2 7">DNA repair protein RecO</fullName>
    </recommendedName>
    <alternativeName>
        <fullName evidence="6 7">Recombination protein O</fullName>
    </alternativeName>
</protein>
<gene>
    <name evidence="7" type="primary">recO</name>
    <name evidence="9" type="ORF">JOD17_002845</name>
</gene>
<dbReference type="InterPro" id="IPR037278">
    <property type="entry name" value="ARFGAP/RecO"/>
</dbReference>
<dbReference type="Pfam" id="PF11967">
    <property type="entry name" value="RecO_N"/>
    <property type="match status" value="1"/>
</dbReference>
<dbReference type="Proteomes" id="UP000741863">
    <property type="component" value="Unassembled WGS sequence"/>
</dbReference>
<evidence type="ECO:0000313" key="10">
    <source>
        <dbReference type="Proteomes" id="UP000741863"/>
    </source>
</evidence>
<keyword evidence="3 7" id="KW-0227">DNA damage</keyword>
<dbReference type="HAMAP" id="MF_00201">
    <property type="entry name" value="RecO"/>
    <property type="match status" value="1"/>
</dbReference>